<evidence type="ECO:0000313" key="3">
    <source>
        <dbReference type="Proteomes" id="UP001524502"/>
    </source>
</evidence>
<sequence length="129" mass="14055">MKRKCLFLVIALVLVFGSVSVVSAYTSAATVSAARTSNTSARVSADIRYTTTVDSCTNKMTLQEKYNGSWRTATGVSVKTVSRTKTKVSTLNFPYTFTLVKGKVYRIKAVFTSKKGSSSLSRTCYSSVF</sequence>
<keyword evidence="1" id="KW-0732">Signal</keyword>
<feature type="signal peptide" evidence="1">
    <location>
        <begin position="1"/>
        <end position="24"/>
    </location>
</feature>
<protein>
    <submittedName>
        <fullName evidence="2">Uncharacterized protein</fullName>
    </submittedName>
</protein>
<proteinExistence type="predicted"/>
<evidence type="ECO:0000313" key="2">
    <source>
        <dbReference type="EMBL" id="MCQ4638322.1"/>
    </source>
</evidence>
<feature type="chain" id="PRO_5047529478" evidence="1">
    <location>
        <begin position="25"/>
        <end position="129"/>
    </location>
</feature>
<reference evidence="2 3" key="1">
    <citation type="submission" date="2022-06" db="EMBL/GenBank/DDBJ databases">
        <title>Isolation of gut microbiota from human fecal samples.</title>
        <authorList>
            <person name="Pamer E.G."/>
            <person name="Barat B."/>
            <person name="Waligurski E."/>
            <person name="Medina S."/>
            <person name="Paddock L."/>
            <person name="Mostad J."/>
        </authorList>
    </citation>
    <scope>NUCLEOTIDE SEQUENCE [LARGE SCALE GENOMIC DNA]</scope>
    <source>
        <strain evidence="2 3">SL.3.17</strain>
    </source>
</reference>
<name>A0ABT1RT15_9FIRM</name>
<accession>A0ABT1RT15</accession>
<gene>
    <name evidence="2" type="ORF">NE619_16445</name>
</gene>
<dbReference type="Proteomes" id="UP001524502">
    <property type="component" value="Unassembled WGS sequence"/>
</dbReference>
<comment type="caution">
    <text evidence="2">The sequence shown here is derived from an EMBL/GenBank/DDBJ whole genome shotgun (WGS) entry which is preliminary data.</text>
</comment>
<dbReference type="EMBL" id="JANFXK010000025">
    <property type="protein sequence ID" value="MCQ4638322.1"/>
    <property type="molecule type" value="Genomic_DNA"/>
</dbReference>
<organism evidence="2 3">
    <name type="scientific">Anaerovorax odorimutans</name>
    <dbReference type="NCBI Taxonomy" id="109327"/>
    <lineage>
        <taxon>Bacteria</taxon>
        <taxon>Bacillati</taxon>
        <taxon>Bacillota</taxon>
        <taxon>Clostridia</taxon>
        <taxon>Peptostreptococcales</taxon>
        <taxon>Anaerovoracaceae</taxon>
        <taxon>Anaerovorax</taxon>
    </lineage>
</organism>
<dbReference type="RefSeq" id="WP_256133517.1">
    <property type="nucleotide sequence ID" value="NZ_JANFXK010000025.1"/>
</dbReference>
<keyword evidence="3" id="KW-1185">Reference proteome</keyword>
<evidence type="ECO:0000256" key="1">
    <source>
        <dbReference type="SAM" id="SignalP"/>
    </source>
</evidence>